<feature type="region of interest" description="Disordered" evidence="1">
    <location>
        <begin position="1"/>
        <end position="20"/>
    </location>
</feature>
<dbReference type="AlphaFoldDB" id="A0A6A6YW65"/>
<evidence type="ECO:0000256" key="1">
    <source>
        <dbReference type="SAM" id="MobiDB-lite"/>
    </source>
</evidence>
<organism evidence="3">
    <name type="scientific">Mytilinidion resinicola</name>
    <dbReference type="NCBI Taxonomy" id="574789"/>
    <lineage>
        <taxon>Eukaryota</taxon>
        <taxon>Fungi</taxon>
        <taxon>Dikarya</taxon>
        <taxon>Ascomycota</taxon>
        <taxon>Pezizomycotina</taxon>
        <taxon>Dothideomycetes</taxon>
        <taxon>Pleosporomycetidae</taxon>
        <taxon>Mytilinidiales</taxon>
        <taxon>Mytilinidiaceae</taxon>
        <taxon>Mytilinidion</taxon>
    </lineage>
</organism>
<evidence type="ECO:0000313" key="5">
    <source>
        <dbReference type="RefSeq" id="XP_033579189.1"/>
    </source>
</evidence>
<reference evidence="3 5" key="1">
    <citation type="journal article" date="2020" name="Stud. Mycol.">
        <title>101 Dothideomycetes genomes: a test case for predicting lifestyles and emergence of pathogens.</title>
        <authorList>
            <person name="Haridas S."/>
            <person name="Albert R."/>
            <person name="Binder M."/>
            <person name="Bloem J."/>
            <person name="Labutti K."/>
            <person name="Salamov A."/>
            <person name="Andreopoulos B."/>
            <person name="Baker S."/>
            <person name="Barry K."/>
            <person name="Bills G."/>
            <person name="Bluhm B."/>
            <person name="Cannon C."/>
            <person name="Castanera R."/>
            <person name="Culley D."/>
            <person name="Daum C."/>
            <person name="Ezra D."/>
            <person name="Gonzalez J."/>
            <person name="Henrissat B."/>
            <person name="Kuo A."/>
            <person name="Liang C."/>
            <person name="Lipzen A."/>
            <person name="Lutzoni F."/>
            <person name="Magnuson J."/>
            <person name="Mondo S."/>
            <person name="Nolan M."/>
            <person name="Ohm R."/>
            <person name="Pangilinan J."/>
            <person name="Park H.-J."/>
            <person name="Ramirez L."/>
            <person name="Alfaro M."/>
            <person name="Sun H."/>
            <person name="Tritt A."/>
            <person name="Yoshinaga Y."/>
            <person name="Zwiers L.-H."/>
            <person name="Turgeon B."/>
            <person name="Goodwin S."/>
            <person name="Spatafora J."/>
            <person name="Crous P."/>
            <person name="Grigoriev I."/>
        </authorList>
    </citation>
    <scope>NUCLEOTIDE SEQUENCE</scope>
    <source>
        <strain evidence="3 5">CBS 304.34</strain>
    </source>
</reference>
<evidence type="ECO:0000313" key="4">
    <source>
        <dbReference type="Proteomes" id="UP000504636"/>
    </source>
</evidence>
<keyword evidence="2" id="KW-0472">Membrane</keyword>
<reference evidence="5" key="3">
    <citation type="submission" date="2025-04" db="UniProtKB">
        <authorList>
            <consortium name="RefSeq"/>
        </authorList>
    </citation>
    <scope>IDENTIFICATION</scope>
    <source>
        <strain evidence="5">CBS 304.34</strain>
    </source>
</reference>
<dbReference type="Proteomes" id="UP000504636">
    <property type="component" value="Unplaced"/>
</dbReference>
<feature type="transmembrane region" description="Helical" evidence="2">
    <location>
        <begin position="106"/>
        <end position="127"/>
    </location>
</feature>
<reference evidence="5" key="2">
    <citation type="submission" date="2020-04" db="EMBL/GenBank/DDBJ databases">
        <authorList>
            <consortium name="NCBI Genome Project"/>
        </authorList>
    </citation>
    <scope>NUCLEOTIDE SEQUENCE</scope>
    <source>
        <strain evidence="5">CBS 304.34</strain>
    </source>
</reference>
<name>A0A6A6YW65_9PEZI</name>
<proteinExistence type="predicted"/>
<accession>A0A6A6YW65</accession>
<keyword evidence="4" id="KW-1185">Reference proteome</keyword>
<dbReference type="EMBL" id="MU003697">
    <property type="protein sequence ID" value="KAF2812225.1"/>
    <property type="molecule type" value="Genomic_DNA"/>
</dbReference>
<dbReference type="RefSeq" id="XP_033579189.1">
    <property type="nucleotide sequence ID" value="XM_033725256.1"/>
</dbReference>
<gene>
    <name evidence="3 5" type="ORF">BDZ99DRAFT_518080</name>
</gene>
<keyword evidence="2" id="KW-0812">Transmembrane</keyword>
<evidence type="ECO:0000313" key="3">
    <source>
        <dbReference type="EMBL" id="KAF2812225.1"/>
    </source>
</evidence>
<evidence type="ECO:0000256" key="2">
    <source>
        <dbReference type="SAM" id="Phobius"/>
    </source>
</evidence>
<protein>
    <submittedName>
        <fullName evidence="3 5">Uncharacterized protein</fullName>
    </submittedName>
</protein>
<sequence>MDSPPAVNSSPRSNQQQPAETNYSLFRPSYNWNVELREVVPHATTTASQATPNQTPRHAIRTAIRATVTAIRAIMTAIHAIITAICKKVSNWSNQTVNCCKNNVKFLLFLVMGYTLATVLIVAGVMFSKQSSNQSSWVAKYVVLSGEAGGDKVGK</sequence>
<dbReference type="GeneID" id="54466149"/>
<keyword evidence="2" id="KW-1133">Transmembrane helix</keyword>